<dbReference type="CDD" id="cd11069">
    <property type="entry name" value="CYP_FUM15-like"/>
    <property type="match status" value="1"/>
</dbReference>
<evidence type="ECO:0000256" key="1">
    <source>
        <dbReference type="ARBA" id="ARBA00001971"/>
    </source>
</evidence>
<organism evidence="15 16">
    <name type="scientific">Marasmius tenuissimus</name>
    <dbReference type="NCBI Taxonomy" id="585030"/>
    <lineage>
        <taxon>Eukaryota</taxon>
        <taxon>Fungi</taxon>
        <taxon>Dikarya</taxon>
        <taxon>Basidiomycota</taxon>
        <taxon>Agaricomycotina</taxon>
        <taxon>Agaricomycetes</taxon>
        <taxon>Agaricomycetidae</taxon>
        <taxon>Agaricales</taxon>
        <taxon>Marasmiineae</taxon>
        <taxon>Marasmiaceae</taxon>
        <taxon>Marasmius</taxon>
    </lineage>
</organism>
<dbReference type="PRINTS" id="PR00463">
    <property type="entry name" value="EP450I"/>
</dbReference>
<evidence type="ECO:0000256" key="7">
    <source>
        <dbReference type="ARBA" id="ARBA00022723"/>
    </source>
</evidence>
<comment type="cofactor">
    <cofactor evidence="1">
        <name>heme</name>
        <dbReference type="ChEBI" id="CHEBI:30413"/>
    </cofactor>
</comment>
<evidence type="ECO:0000256" key="10">
    <source>
        <dbReference type="ARBA" id="ARBA00023004"/>
    </source>
</evidence>
<evidence type="ECO:0000256" key="4">
    <source>
        <dbReference type="ARBA" id="ARBA00010617"/>
    </source>
</evidence>
<evidence type="ECO:0000256" key="9">
    <source>
        <dbReference type="ARBA" id="ARBA00023002"/>
    </source>
</evidence>
<feature type="compositionally biased region" description="Basic and acidic residues" evidence="13">
    <location>
        <begin position="839"/>
        <end position="877"/>
    </location>
</feature>
<evidence type="ECO:0000256" key="8">
    <source>
        <dbReference type="ARBA" id="ARBA00022989"/>
    </source>
</evidence>
<evidence type="ECO:0000256" key="13">
    <source>
        <dbReference type="SAM" id="MobiDB-lite"/>
    </source>
</evidence>
<evidence type="ECO:0000313" key="15">
    <source>
        <dbReference type="EMBL" id="KAL0072769.1"/>
    </source>
</evidence>
<keyword evidence="16" id="KW-1185">Reference proteome</keyword>
<dbReference type="Pfam" id="PF00067">
    <property type="entry name" value="p450"/>
    <property type="match status" value="1"/>
</dbReference>
<evidence type="ECO:0000256" key="12">
    <source>
        <dbReference type="ARBA" id="ARBA00023136"/>
    </source>
</evidence>
<comment type="subcellular location">
    <subcellularLocation>
        <location evidence="2">Membrane</location>
    </subcellularLocation>
</comment>
<dbReference type="Proteomes" id="UP001437256">
    <property type="component" value="Unassembled WGS sequence"/>
</dbReference>
<protein>
    <recommendedName>
        <fullName evidence="14">Mtf2-like C-terminal domain-containing protein</fullName>
    </recommendedName>
</protein>
<dbReference type="PRINTS" id="PR00385">
    <property type="entry name" value="P450"/>
</dbReference>
<keyword evidence="5" id="KW-0349">Heme</keyword>
<keyword evidence="7" id="KW-0479">Metal-binding</keyword>
<evidence type="ECO:0000256" key="2">
    <source>
        <dbReference type="ARBA" id="ARBA00004370"/>
    </source>
</evidence>
<keyword evidence="9" id="KW-0560">Oxidoreductase</keyword>
<evidence type="ECO:0000256" key="5">
    <source>
        <dbReference type="ARBA" id="ARBA00022617"/>
    </source>
</evidence>
<dbReference type="PANTHER" id="PTHR24305:SF166">
    <property type="entry name" value="CYTOCHROME P450 12A4, MITOCHONDRIAL-RELATED"/>
    <property type="match status" value="1"/>
</dbReference>
<feature type="region of interest" description="Disordered" evidence="13">
    <location>
        <begin position="837"/>
        <end position="877"/>
    </location>
</feature>
<dbReference type="InterPro" id="IPR043837">
    <property type="entry name" value="Mtf2-like_C"/>
</dbReference>
<reference evidence="15 16" key="1">
    <citation type="submission" date="2024-05" db="EMBL/GenBank/DDBJ databases">
        <title>A draft genome resource for the thread blight pathogen Marasmius tenuissimus strain MS-2.</title>
        <authorList>
            <person name="Yulfo-Soto G.E."/>
            <person name="Baruah I.K."/>
            <person name="Amoako-Attah I."/>
            <person name="Bukari Y."/>
            <person name="Meinhardt L.W."/>
            <person name="Bailey B.A."/>
            <person name="Cohen S.P."/>
        </authorList>
    </citation>
    <scope>NUCLEOTIDE SEQUENCE [LARGE SCALE GENOMIC DNA]</scope>
    <source>
        <strain evidence="15 16">MS-2</strain>
    </source>
</reference>
<proteinExistence type="inferred from homology"/>
<dbReference type="Pfam" id="PF19189">
    <property type="entry name" value="Mtf2"/>
    <property type="match status" value="1"/>
</dbReference>
<name>A0ABR3AHH0_9AGAR</name>
<accession>A0ABR3AHH0</accession>
<comment type="caution">
    <text evidence="15">The sequence shown here is derived from an EMBL/GenBank/DDBJ whole genome shotgun (WGS) entry which is preliminary data.</text>
</comment>
<dbReference type="InterPro" id="IPR002401">
    <property type="entry name" value="Cyt_P450_E_grp-I"/>
</dbReference>
<dbReference type="EMBL" id="JBBXMP010000001">
    <property type="protein sequence ID" value="KAL0072769.1"/>
    <property type="molecule type" value="Genomic_DNA"/>
</dbReference>
<evidence type="ECO:0000259" key="14">
    <source>
        <dbReference type="Pfam" id="PF19189"/>
    </source>
</evidence>
<dbReference type="InterPro" id="IPR050121">
    <property type="entry name" value="Cytochrome_P450_monoxygenase"/>
</dbReference>
<evidence type="ECO:0000256" key="11">
    <source>
        <dbReference type="ARBA" id="ARBA00023033"/>
    </source>
</evidence>
<dbReference type="Gene3D" id="1.10.630.10">
    <property type="entry name" value="Cytochrome P450"/>
    <property type="match status" value="1"/>
</dbReference>
<evidence type="ECO:0000256" key="3">
    <source>
        <dbReference type="ARBA" id="ARBA00004721"/>
    </source>
</evidence>
<feature type="domain" description="Mtf2-like C-terminal" evidence="14">
    <location>
        <begin position="649"/>
        <end position="824"/>
    </location>
</feature>
<dbReference type="InterPro" id="IPR036396">
    <property type="entry name" value="Cyt_P450_sf"/>
</dbReference>
<evidence type="ECO:0000313" key="16">
    <source>
        <dbReference type="Proteomes" id="UP001437256"/>
    </source>
</evidence>
<dbReference type="SUPFAM" id="SSF48264">
    <property type="entry name" value="Cytochrome P450"/>
    <property type="match status" value="1"/>
</dbReference>
<dbReference type="InterPro" id="IPR001128">
    <property type="entry name" value="Cyt_P450"/>
</dbReference>
<comment type="similarity">
    <text evidence="4">Belongs to the cytochrome P450 family.</text>
</comment>
<keyword evidence="10" id="KW-0408">Iron</keyword>
<evidence type="ECO:0000256" key="6">
    <source>
        <dbReference type="ARBA" id="ARBA00022692"/>
    </source>
</evidence>
<gene>
    <name evidence="15" type="ORF">AAF712_000532</name>
</gene>
<comment type="pathway">
    <text evidence="3">Secondary metabolite biosynthesis; terpenoid biosynthesis.</text>
</comment>
<sequence length="877" mass="99256">MTFFIPDSIQPLYAVGLLAIGATLLSLYKRFSRISISHVPGPAPESFVYDRSRLSHAPGNLPELFQSQAGVPDFKWQSQYGGVVRIKGAFGEDRLVISDPKAMQYIFQTSGYNFLKWPERTEISRVLMGRGLLWADGETHKRQRKVMLPGFGAPESKSFIPIFNKVASDLCAHWTDLVASSADQSVELNAASWLSRATMDSLGEAAFDYHFGALDQTENQLMKAYFGLMSDTLGQPSRKTILEQTLMPIWYLRLKSDYSNSKHLVHARHTANLASAIAKELIDMKSETLMQGRAGGKDVLSLLVKANASEDPATRLTEEEMIAQMRTLLLAGHETSATSLTWVLYELARHPEVQKKLREEIRATEARNKANFSANDFDSMPYMAAVLKESLRLHPAVYQNYRRAVKDDVLPLSKPIMTASGEVLNELPVGKGTKVVLSIAAYNRDKDVFGEDADVYNPDRWLRSSGEKKGPTVGVYGNLLTFAGAIINNFELAPTKDLSRLRREACLVMVSQHHAELGLAGSFQRPCRRFFVDTPKKQPSTSQDSIFSDTQSPWDHVFENVPPPSKLLPSTLRTPLSTKRPRRQKMTAREISAFDDMFNMIFDAVAEQKMGHGDKANLNVGIGGRGGLGDIFGKLRRHSKRVKWTTEEDELLDRKKEEMDLCDTDQQLLDWAMREVFGESEKMEETSRKAVEEGVLPKKAPTVQSPTYPHLLALLMKTFRDKYRDPHLALSIFNHARNLSIASYVFGCSTDVYNELIDTRWNCFRDLKGVYDALEEMSVNGVDFDDHTRSIVEKVRREVGERNLWIEEEDAGGNEAWSMLNKIEGLVNKAARKSRKARVKAEGSKPQRYNEWKAQDQKRDDDWEFDSWEKPERGFRR</sequence>
<dbReference type="PANTHER" id="PTHR24305">
    <property type="entry name" value="CYTOCHROME P450"/>
    <property type="match status" value="1"/>
</dbReference>
<keyword evidence="12" id="KW-0472">Membrane</keyword>
<keyword evidence="11" id="KW-0503">Monooxygenase</keyword>
<keyword evidence="6" id="KW-0812">Transmembrane</keyword>
<keyword evidence="8" id="KW-1133">Transmembrane helix</keyword>